<evidence type="ECO:0000313" key="3">
    <source>
        <dbReference type="Proteomes" id="UP000028500"/>
    </source>
</evidence>
<sequence length="69" mass="7996">MRLNPVVFRNIWTGVKEKVDKEQTRNVVINMSDTKVSLPVLQEQFTKWPIMGLDKVIIIDKSSNAIRVK</sequence>
<comment type="caution">
    <text evidence="2">The sequence shown here is derived from an EMBL/GenBank/DDBJ whole genome shotgun (WGS) entry which is preliminary data.</text>
</comment>
<dbReference type="AlphaFoldDB" id="A0A077P8P4"/>
<protein>
    <recommendedName>
        <fullName evidence="1">tRNA nuclease CdiA C-terminal domain-containing protein</fullName>
    </recommendedName>
</protein>
<dbReference type="EMBL" id="CBSY010000202">
    <property type="protein sequence ID" value="CDH20845.1"/>
    <property type="molecule type" value="Genomic_DNA"/>
</dbReference>
<dbReference type="Proteomes" id="UP000028500">
    <property type="component" value="Unassembled WGS sequence"/>
</dbReference>
<dbReference type="InterPro" id="IPR040559">
    <property type="entry name" value="CdiA_C"/>
</dbReference>
<feature type="domain" description="tRNA nuclease CdiA C-terminal" evidence="1">
    <location>
        <begin position="9"/>
        <end position="63"/>
    </location>
</feature>
<reference evidence="2" key="1">
    <citation type="submission" date="2013-07" db="EMBL/GenBank/DDBJ databases">
        <title>Sub-species coevolution in mutualistic symbiosis.</title>
        <authorList>
            <person name="Murfin K."/>
            <person name="Klassen J."/>
            <person name="Lee M."/>
            <person name="Forst S."/>
            <person name="Stock P."/>
            <person name="Goodrich-Blair H."/>
        </authorList>
    </citation>
    <scope>NUCLEOTIDE SEQUENCE [LARGE SCALE GENOMIC DNA]</scope>
    <source>
        <strain evidence="2">Kraussei Quebec</strain>
    </source>
</reference>
<name>A0A077P8P4_XENBV</name>
<dbReference type="Gene3D" id="3.40.1350.120">
    <property type="match status" value="1"/>
</dbReference>
<evidence type="ECO:0000313" key="2">
    <source>
        <dbReference type="EMBL" id="CDH20845.1"/>
    </source>
</evidence>
<dbReference type="Pfam" id="PF18451">
    <property type="entry name" value="CdiA_C"/>
    <property type="match status" value="1"/>
</dbReference>
<keyword evidence="3" id="KW-1185">Reference proteome</keyword>
<gene>
    <name evidence="2" type="ORF">XBKQ1_2800002</name>
</gene>
<evidence type="ECO:0000259" key="1">
    <source>
        <dbReference type="Pfam" id="PF18451"/>
    </source>
</evidence>
<accession>A0A077P8P4</accession>
<dbReference type="HOGENOM" id="CLU_2775050_0_0_6"/>
<dbReference type="OrthoDB" id="9152838at2"/>
<proteinExistence type="predicted"/>
<organism evidence="2 3">
    <name type="scientific">Xenorhabdus bovienii str. kraussei Quebec</name>
    <dbReference type="NCBI Taxonomy" id="1398203"/>
    <lineage>
        <taxon>Bacteria</taxon>
        <taxon>Pseudomonadati</taxon>
        <taxon>Pseudomonadota</taxon>
        <taxon>Gammaproteobacteria</taxon>
        <taxon>Enterobacterales</taxon>
        <taxon>Morganellaceae</taxon>
        <taxon>Xenorhabdus</taxon>
    </lineage>
</organism>
<dbReference type="RefSeq" id="WP_155271296.1">
    <property type="nucleotide sequence ID" value="NZ_CAWLZI010000261.1"/>
</dbReference>